<dbReference type="OrthoDB" id="1088261at2759"/>
<keyword evidence="2" id="KW-1185">Reference proteome</keyword>
<dbReference type="AlphaFoldDB" id="W9SHW8"/>
<gene>
    <name evidence="1" type="ORF">L484_019901</name>
</gene>
<evidence type="ECO:0000313" key="1">
    <source>
        <dbReference type="EMBL" id="EXC32787.1"/>
    </source>
</evidence>
<dbReference type="PANTHER" id="PTHR33168">
    <property type="entry name" value="STRESS INDUCED PROTEIN-RELATED"/>
    <property type="match status" value="1"/>
</dbReference>
<reference evidence="2" key="1">
    <citation type="submission" date="2013-01" db="EMBL/GenBank/DDBJ databases">
        <title>Draft Genome Sequence of a Mulberry Tree, Morus notabilis C.K. Schneid.</title>
        <authorList>
            <person name="He N."/>
            <person name="Zhao S."/>
        </authorList>
    </citation>
    <scope>NUCLEOTIDE SEQUENCE</scope>
</reference>
<dbReference type="EMBL" id="KE346312">
    <property type="protein sequence ID" value="EXC32787.1"/>
    <property type="molecule type" value="Genomic_DNA"/>
</dbReference>
<dbReference type="Proteomes" id="UP000030645">
    <property type="component" value="Unassembled WGS sequence"/>
</dbReference>
<dbReference type="eggNOG" id="ENOG502SBSH">
    <property type="taxonomic scope" value="Eukaryota"/>
</dbReference>
<sequence length="113" mass="13233">MGIKEWCNCSLGDHRAIVLGKSYDVSTQHGWRSFWRKIKTMENKNKKKKMVMIKNKLYSSSSVRLQPSYDPTTYSKNFDQGMGWEEPDYLSRSFSARFADPSRIFPKNIVLLD</sequence>
<dbReference type="KEGG" id="mnt:21402818"/>
<accession>W9SHW8</accession>
<organism evidence="1 2">
    <name type="scientific">Morus notabilis</name>
    <dbReference type="NCBI Taxonomy" id="981085"/>
    <lineage>
        <taxon>Eukaryota</taxon>
        <taxon>Viridiplantae</taxon>
        <taxon>Streptophyta</taxon>
        <taxon>Embryophyta</taxon>
        <taxon>Tracheophyta</taxon>
        <taxon>Spermatophyta</taxon>
        <taxon>Magnoliopsida</taxon>
        <taxon>eudicotyledons</taxon>
        <taxon>Gunneridae</taxon>
        <taxon>Pentapetalae</taxon>
        <taxon>rosids</taxon>
        <taxon>fabids</taxon>
        <taxon>Rosales</taxon>
        <taxon>Moraceae</taxon>
        <taxon>Moreae</taxon>
        <taxon>Morus</taxon>
    </lineage>
</organism>
<evidence type="ECO:0000313" key="2">
    <source>
        <dbReference type="Proteomes" id="UP000030645"/>
    </source>
</evidence>
<name>W9SHW8_9ROSA</name>
<protein>
    <submittedName>
        <fullName evidence="1">Uncharacterized protein</fullName>
    </submittedName>
</protein>
<proteinExistence type="predicted"/>